<feature type="compositionally biased region" description="Polar residues" evidence="1">
    <location>
        <begin position="659"/>
        <end position="668"/>
    </location>
</feature>
<feature type="region of interest" description="Disordered" evidence="1">
    <location>
        <begin position="460"/>
        <end position="479"/>
    </location>
</feature>
<sequence>MSQGTWKDVSFEEEEYGAVLEEEDQLNRLHFQREQEREGARKQQKRQAEQMLQESAKRNAPISVGQTVRIPIPSVDRAKTDPRNLLGVVKEEEDGFYRIGTDHGILSQQYSRNQIEPSSSQFISKENVQDKEISLRAAVGADSLNGGQRYKHCNCLQGCKTGKCNCRFEGKVSELKAMIEVYSNIETCCANDDFVEMDVGKETWQLFKVMRTVYFRDGTLTPAIRFLRGPRDKTYTNKVREMTDDEAKLFGAGQSHSAEWWKKLCQILGDNEFLVQYERKKQRYQKHKERIKYIEDRMFLRRKGIGLSEKAIDWYKSNSNVLPLDVPKAFYEANRDPRATAISTVAKYAPNTDEISNLPAPSSHTTHVDAQSTNPTKESDANTTAKTAPHALCPTAAVIENDAIINVISDGVNIDSVTEPSATSNVMTSTIVSENIEATNIIAEKGRKILNACREMSISSSTDSQIRNETDGKPANGNQKTTYSIKKLNGIKCGDYKPYSSNIFGPASACGSYNRNAVTSKRNLHKCIELVGRENYDLLDDTLKQDAIEKNLNIFIKEVAYVLSACASLGFPLHLDSLEIDREMIDTVRIQIESIGGDISSLSALRKKFEIGNISESQLQVIVSILEREYGLQQRNENWNEEQNENIEADKNADDYDNGVNTGNMNNDVRMTCKNRSLADDRRVFKESQRFGMSKGN</sequence>
<feature type="region of interest" description="Disordered" evidence="1">
    <location>
        <begin position="648"/>
        <end position="668"/>
    </location>
</feature>
<dbReference type="Proteomes" id="UP001201812">
    <property type="component" value="Unassembled WGS sequence"/>
</dbReference>
<evidence type="ECO:0000256" key="1">
    <source>
        <dbReference type="SAM" id="MobiDB-lite"/>
    </source>
</evidence>
<accession>A0AAD4N488</accession>
<evidence type="ECO:0000313" key="3">
    <source>
        <dbReference type="Proteomes" id="UP001201812"/>
    </source>
</evidence>
<reference evidence="2" key="1">
    <citation type="submission" date="2022-01" db="EMBL/GenBank/DDBJ databases">
        <title>Genome Sequence Resource for Two Populations of Ditylenchus destructor, the Migratory Endoparasitic Phytonematode.</title>
        <authorList>
            <person name="Zhang H."/>
            <person name="Lin R."/>
            <person name="Xie B."/>
        </authorList>
    </citation>
    <scope>NUCLEOTIDE SEQUENCE</scope>
    <source>
        <strain evidence="2">BazhouSP</strain>
    </source>
</reference>
<feature type="region of interest" description="Disordered" evidence="1">
    <location>
        <begin position="30"/>
        <end position="59"/>
    </location>
</feature>
<proteinExistence type="predicted"/>
<comment type="caution">
    <text evidence="2">The sequence shown here is derived from an EMBL/GenBank/DDBJ whole genome shotgun (WGS) entry which is preliminary data.</text>
</comment>
<feature type="compositionally biased region" description="Basic and acidic residues" evidence="1">
    <location>
        <begin position="30"/>
        <end position="41"/>
    </location>
</feature>
<dbReference type="Gene3D" id="1.10.10.10">
    <property type="entry name" value="Winged helix-like DNA-binding domain superfamily/Winged helix DNA-binding domain"/>
    <property type="match status" value="1"/>
</dbReference>
<evidence type="ECO:0000313" key="2">
    <source>
        <dbReference type="EMBL" id="KAI1716210.1"/>
    </source>
</evidence>
<gene>
    <name evidence="2" type="ORF">DdX_07244</name>
</gene>
<organism evidence="2 3">
    <name type="scientific">Ditylenchus destructor</name>
    <dbReference type="NCBI Taxonomy" id="166010"/>
    <lineage>
        <taxon>Eukaryota</taxon>
        <taxon>Metazoa</taxon>
        <taxon>Ecdysozoa</taxon>
        <taxon>Nematoda</taxon>
        <taxon>Chromadorea</taxon>
        <taxon>Rhabditida</taxon>
        <taxon>Tylenchina</taxon>
        <taxon>Tylenchomorpha</taxon>
        <taxon>Sphaerularioidea</taxon>
        <taxon>Anguinidae</taxon>
        <taxon>Anguininae</taxon>
        <taxon>Ditylenchus</taxon>
    </lineage>
</organism>
<feature type="region of interest" description="Disordered" evidence="1">
    <location>
        <begin position="353"/>
        <end position="385"/>
    </location>
</feature>
<dbReference type="EMBL" id="JAKKPZ010000010">
    <property type="protein sequence ID" value="KAI1716210.1"/>
    <property type="molecule type" value="Genomic_DNA"/>
</dbReference>
<dbReference type="InterPro" id="IPR036388">
    <property type="entry name" value="WH-like_DNA-bd_sf"/>
</dbReference>
<dbReference type="AlphaFoldDB" id="A0AAD4N488"/>
<name>A0AAD4N488_9BILA</name>
<keyword evidence="3" id="KW-1185">Reference proteome</keyword>
<protein>
    <submittedName>
        <fullName evidence="2">Uncharacterized protein</fullName>
    </submittedName>
</protein>